<comment type="caution">
    <text evidence="2">The sequence shown here is derived from an EMBL/GenBank/DDBJ whole genome shotgun (WGS) entry which is preliminary data.</text>
</comment>
<dbReference type="Pfam" id="PF11382">
    <property type="entry name" value="MctB"/>
    <property type="match status" value="1"/>
</dbReference>
<organism evidence="2 3">
    <name type="scientific">Nocardiopsis codii</name>
    <dbReference type="NCBI Taxonomy" id="3065942"/>
    <lineage>
        <taxon>Bacteria</taxon>
        <taxon>Bacillati</taxon>
        <taxon>Actinomycetota</taxon>
        <taxon>Actinomycetes</taxon>
        <taxon>Streptosporangiales</taxon>
        <taxon>Nocardiopsidaceae</taxon>
        <taxon>Nocardiopsis</taxon>
    </lineage>
</organism>
<sequence>MIDFRYHLVSIVAVFLALTVGLVLGTTMLQDPLLNTLQSETSDLRGQSEDLRSERDVADKVNAGADEMAEAVSSDMLAGRLADLSVVVVTSPGANHEVADGLAERVEEAGGEVVGRIAVTDALVDAGNATFVDELSIQVSQDPDSLSGGPYEKAGTELGRALATVDAEIDVDGETGEGTAEDAGDGESVAAGGHDGGYDAEAVLDAFSEGGLIQVEGEPAVSADALIVLAPAAGADQGADREAANAVLTTVTTALHREVGAAVLAGDVPSSRGDGMLAQARAAEPEFATADVTGRPMGDIIAVLALAENLGGGAGAYGIGDGVRAFLPDPLPSAREVGDQASGSAEDAVSDEGGRVDESRRTVPDGE</sequence>
<evidence type="ECO:0000313" key="3">
    <source>
        <dbReference type="Proteomes" id="UP001356095"/>
    </source>
</evidence>
<feature type="compositionally biased region" description="Basic and acidic residues" evidence="1">
    <location>
        <begin position="352"/>
        <end position="367"/>
    </location>
</feature>
<evidence type="ECO:0000313" key="2">
    <source>
        <dbReference type="EMBL" id="MEE2041476.1"/>
    </source>
</evidence>
<protein>
    <submittedName>
        <fullName evidence="2">Copper transporter</fullName>
    </submittedName>
</protein>
<feature type="region of interest" description="Disordered" evidence="1">
    <location>
        <begin position="328"/>
        <end position="367"/>
    </location>
</feature>
<name>A0ABU7KGV9_9ACTN</name>
<accession>A0ABU7KGV9</accession>
<dbReference type="RefSeq" id="WP_330095231.1">
    <property type="nucleotide sequence ID" value="NZ_JAUZMY010000051.1"/>
</dbReference>
<dbReference type="Proteomes" id="UP001356095">
    <property type="component" value="Unassembled WGS sequence"/>
</dbReference>
<keyword evidence="3" id="KW-1185">Reference proteome</keyword>
<evidence type="ECO:0000256" key="1">
    <source>
        <dbReference type="SAM" id="MobiDB-lite"/>
    </source>
</evidence>
<gene>
    <name evidence="2" type="ORF">Q8791_30070</name>
</gene>
<reference evidence="2 3" key="1">
    <citation type="submission" date="2023-08" db="EMBL/GenBank/DDBJ databases">
        <authorList>
            <person name="Girao M."/>
            <person name="Carvalho M.F."/>
        </authorList>
    </citation>
    <scope>NUCLEOTIDE SEQUENCE [LARGE SCALE GENOMIC DNA]</scope>
    <source>
        <strain evidence="2 3">CT-R113</strain>
    </source>
</reference>
<feature type="compositionally biased region" description="Acidic residues" evidence="1">
    <location>
        <begin position="174"/>
        <end position="185"/>
    </location>
</feature>
<feature type="region of interest" description="Disordered" evidence="1">
    <location>
        <begin position="174"/>
        <end position="194"/>
    </location>
</feature>
<proteinExistence type="predicted"/>
<dbReference type="InterPro" id="IPR021522">
    <property type="entry name" value="MctB"/>
</dbReference>
<dbReference type="EMBL" id="JAUZMY010000051">
    <property type="protein sequence ID" value="MEE2041476.1"/>
    <property type="molecule type" value="Genomic_DNA"/>
</dbReference>